<dbReference type="Gramene" id="mRNA:HanXRQr2_Chr16g0776301">
    <property type="protein sequence ID" value="mRNA:HanXRQr2_Chr16g0776301"/>
    <property type="gene ID" value="HanXRQr2_Chr16g0776301"/>
</dbReference>
<dbReference type="PROSITE" id="PS51456">
    <property type="entry name" value="MYOSIN_MOTOR"/>
    <property type="match status" value="1"/>
</dbReference>
<keyword evidence="4" id="KW-0518">Myosin</keyword>
<comment type="similarity">
    <text evidence="4">Belongs to the TRAFAC class myosin-kinesin ATPase superfamily. Myosin family.</text>
</comment>
<dbReference type="Gene3D" id="1.20.120.720">
    <property type="entry name" value="Myosin VI head, motor domain, U50 subdomain"/>
    <property type="match status" value="1"/>
</dbReference>
<sequence length="98" mass="11244">MQRQLETITQAVLVNLLRSNLIITFQESEKYKVGNPRKFHYLNQSNFYELNGVDESKEYHATKKAMDVVGISSDEQEAIFRVVAAILHLGNRWTSAIS</sequence>
<evidence type="ECO:0000313" key="7">
    <source>
        <dbReference type="Proteomes" id="UP000215914"/>
    </source>
</evidence>
<evidence type="ECO:0000259" key="5">
    <source>
        <dbReference type="PROSITE" id="PS51456"/>
    </source>
</evidence>
<proteinExistence type="inferred from homology"/>
<dbReference type="InterPro" id="IPR001609">
    <property type="entry name" value="Myosin_head_motor_dom-like"/>
</dbReference>
<evidence type="ECO:0000256" key="1">
    <source>
        <dbReference type="ARBA" id="ARBA00022741"/>
    </source>
</evidence>
<name>A0A9K3H0W9_HELAN</name>
<keyword evidence="7" id="KW-1185">Reference proteome</keyword>
<dbReference type="InterPro" id="IPR027417">
    <property type="entry name" value="P-loop_NTPase"/>
</dbReference>
<evidence type="ECO:0000256" key="2">
    <source>
        <dbReference type="ARBA" id="ARBA00022840"/>
    </source>
</evidence>
<dbReference type="GO" id="GO:0016459">
    <property type="term" value="C:myosin complex"/>
    <property type="evidence" value="ECO:0007669"/>
    <property type="project" value="UniProtKB-KW"/>
</dbReference>
<gene>
    <name evidence="6" type="ORF">HanXRQr2_Chr16g0776301</name>
</gene>
<reference evidence="6" key="1">
    <citation type="journal article" date="2017" name="Nature">
        <title>The sunflower genome provides insights into oil metabolism, flowering and Asterid evolution.</title>
        <authorList>
            <person name="Badouin H."/>
            <person name="Gouzy J."/>
            <person name="Grassa C.J."/>
            <person name="Murat F."/>
            <person name="Staton S.E."/>
            <person name="Cottret L."/>
            <person name="Lelandais-Briere C."/>
            <person name="Owens G.L."/>
            <person name="Carrere S."/>
            <person name="Mayjonade B."/>
            <person name="Legrand L."/>
            <person name="Gill N."/>
            <person name="Kane N.C."/>
            <person name="Bowers J.E."/>
            <person name="Hubner S."/>
            <person name="Bellec A."/>
            <person name="Berard A."/>
            <person name="Berges H."/>
            <person name="Blanchet N."/>
            <person name="Boniface M.C."/>
            <person name="Brunel D."/>
            <person name="Catrice O."/>
            <person name="Chaidir N."/>
            <person name="Claudel C."/>
            <person name="Donnadieu C."/>
            <person name="Faraut T."/>
            <person name="Fievet G."/>
            <person name="Helmstetter N."/>
            <person name="King M."/>
            <person name="Knapp S.J."/>
            <person name="Lai Z."/>
            <person name="Le Paslier M.C."/>
            <person name="Lippi Y."/>
            <person name="Lorenzon L."/>
            <person name="Mandel J.R."/>
            <person name="Marage G."/>
            <person name="Marchand G."/>
            <person name="Marquand E."/>
            <person name="Bret-Mestries E."/>
            <person name="Morien E."/>
            <person name="Nambeesan S."/>
            <person name="Nguyen T."/>
            <person name="Pegot-Espagnet P."/>
            <person name="Pouilly N."/>
            <person name="Raftis F."/>
            <person name="Sallet E."/>
            <person name="Schiex T."/>
            <person name="Thomas J."/>
            <person name="Vandecasteele C."/>
            <person name="Vares D."/>
            <person name="Vear F."/>
            <person name="Vautrin S."/>
            <person name="Crespi M."/>
            <person name="Mangin B."/>
            <person name="Burke J.M."/>
            <person name="Salse J."/>
            <person name="Munos S."/>
            <person name="Vincourt P."/>
            <person name="Rieseberg L.H."/>
            <person name="Langlade N.B."/>
        </authorList>
    </citation>
    <scope>NUCLEOTIDE SEQUENCE</scope>
    <source>
        <tissue evidence="6">Leaves</tissue>
    </source>
</reference>
<dbReference type="Pfam" id="PF00063">
    <property type="entry name" value="Myosin_head"/>
    <property type="match status" value="1"/>
</dbReference>
<evidence type="ECO:0000313" key="6">
    <source>
        <dbReference type="EMBL" id="KAF5762403.1"/>
    </source>
</evidence>
<protein>
    <submittedName>
        <fullName evidence="6">Myosin ATPase</fullName>
        <ecNumber evidence="6">5.6.1.8</ecNumber>
    </submittedName>
</protein>
<dbReference type="Gene3D" id="1.10.10.820">
    <property type="match status" value="1"/>
</dbReference>
<accession>A0A9K3H0W9</accession>
<dbReference type="GO" id="GO:0005524">
    <property type="term" value="F:ATP binding"/>
    <property type="evidence" value="ECO:0007669"/>
    <property type="project" value="UniProtKB-KW"/>
</dbReference>
<dbReference type="SUPFAM" id="SSF52540">
    <property type="entry name" value="P-loop containing nucleoside triphosphate hydrolases"/>
    <property type="match status" value="1"/>
</dbReference>
<keyword evidence="4" id="KW-0505">Motor protein</keyword>
<dbReference type="AlphaFoldDB" id="A0A9K3H0W9"/>
<dbReference type="PANTHER" id="PTHR13140:SF856">
    <property type="entry name" value="IQ MOTIF, EF-HAND BINDING SITE-RELATED"/>
    <property type="match status" value="1"/>
</dbReference>
<dbReference type="PANTHER" id="PTHR13140">
    <property type="entry name" value="MYOSIN"/>
    <property type="match status" value="1"/>
</dbReference>
<keyword evidence="3 4" id="KW-0009">Actin-binding</keyword>
<keyword evidence="6" id="KW-0413">Isomerase</keyword>
<keyword evidence="2" id="KW-0067">ATP-binding</keyword>
<comment type="caution">
    <text evidence="4">Lacks conserved residue(s) required for the propagation of feature annotation.</text>
</comment>
<evidence type="ECO:0000256" key="3">
    <source>
        <dbReference type="ARBA" id="ARBA00023203"/>
    </source>
</evidence>
<dbReference type="EMBL" id="MNCJ02000331">
    <property type="protein sequence ID" value="KAF5762403.1"/>
    <property type="molecule type" value="Genomic_DNA"/>
</dbReference>
<evidence type="ECO:0000256" key="4">
    <source>
        <dbReference type="PROSITE-ProRule" id="PRU00782"/>
    </source>
</evidence>
<comment type="caution">
    <text evidence="6">The sequence shown here is derived from an EMBL/GenBank/DDBJ whole genome shotgun (WGS) entry which is preliminary data.</text>
</comment>
<feature type="domain" description="Myosin motor" evidence="5">
    <location>
        <begin position="1"/>
        <end position="98"/>
    </location>
</feature>
<reference evidence="6" key="2">
    <citation type="submission" date="2020-06" db="EMBL/GenBank/DDBJ databases">
        <title>Helianthus annuus Genome sequencing and assembly Release 2.</title>
        <authorList>
            <person name="Gouzy J."/>
            <person name="Langlade N."/>
            <person name="Munos S."/>
        </authorList>
    </citation>
    <scope>NUCLEOTIDE SEQUENCE</scope>
    <source>
        <tissue evidence="6">Leaves</tissue>
    </source>
</reference>
<dbReference type="EC" id="5.6.1.8" evidence="6"/>
<organism evidence="6 7">
    <name type="scientific">Helianthus annuus</name>
    <name type="common">Common sunflower</name>
    <dbReference type="NCBI Taxonomy" id="4232"/>
    <lineage>
        <taxon>Eukaryota</taxon>
        <taxon>Viridiplantae</taxon>
        <taxon>Streptophyta</taxon>
        <taxon>Embryophyta</taxon>
        <taxon>Tracheophyta</taxon>
        <taxon>Spermatophyta</taxon>
        <taxon>Magnoliopsida</taxon>
        <taxon>eudicotyledons</taxon>
        <taxon>Gunneridae</taxon>
        <taxon>Pentapetalae</taxon>
        <taxon>asterids</taxon>
        <taxon>campanulids</taxon>
        <taxon>Asterales</taxon>
        <taxon>Asteraceae</taxon>
        <taxon>Asteroideae</taxon>
        <taxon>Heliantheae alliance</taxon>
        <taxon>Heliantheae</taxon>
        <taxon>Helianthus</taxon>
    </lineage>
</organism>
<dbReference type="GO" id="GO:0003779">
    <property type="term" value="F:actin binding"/>
    <property type="evidence" value="ECO:0007669"/>
    <property type="project" value="UniProtKB-KW"/>
</dbReference>
<dbReference type="GO" id="GO:0000146">
    <property type="term" value="F:microfilament motor activity"/>
    <property type="evidence" value="ECO:0007669"/>
    <property type="project" value="UniProtKB-EC"/>
</dbReference>
<dbReference type="Proteomes" id="UP000215914">
    <property type="component" value="Unassembled WGS sequence"/>
</dbReference>
<keyword evidence="1" id="KW-0547">Nucleotide-binding</keyword>